<organism evidence="2 3">
    <name type="scientific">Coprinellus micaceus</name>
    <name type="common">Glistening ink-cap mushroom</name>
    <name type="synonym">Coprinus micaceus</name>
    <dbReference type="NCBI Taxonomy" id="71717"/>
    <lineage>
        <taxon>Eukaryota</taxon>
        <taxon>Fungi</taxon>
        <taxon>Dikarya</taxon>
        <taxon>Basidiomycota</taxon>
        <taxon>Agaricomycotina</taxon>
        <taxon>Agaricomycetes</taxon>
        <taxon>Agaricomycetidae</taxon>
        <taxon>Agaricales</taxon>
        <taxon>Agaricineae</taxon>
        <taxon>Psathyrellaceae</taxon>
        <taxon>Coprinellus</taxon>
    </lineage>
</organism>
<evidence type="ECO:0000313" key="3">
    <source>
        <dbReference type="Proteomes" id="UP000298030"/>
    </source>
</evidence>
<proteinExistence type="predicted"/>
<keyword evidence="3" id="KW-1185">Reference proteome</keyword>
<gene>
    <name evidence="2" type="ORF">FA13DRAFT_1899707</name>
</gene>
<dbReference type="PANTHER" id="PTHR33096">
    <property type="entry name" value="CXC2 DOMAIN-CONTAINING PROTEIN"/>
    <property type="match status" value="1"/>
</dbReference>
<feature type="domain" description="CxC2-like cysteine cluster KDZ transposase-associated" evidence="1">
    <location>
        <begin position="11"/>
        <end position="82"/>
    </location>
</feature>
<reference evidence="2 3" key="1">
    <citation type="journal article" date="2019" name="Nat. Ecol. Evol.">
        <title>Megaphylogeny resolves global patterns of mushroom evolution.</title>
        <authorList>
            <person name="Varga T."/>
            <person name="Krizsan K."/>
            <person name="Foldi C."/>
            <person name="Dima B."/>
            <person name="Sanchez-Garcia M."/>
            <person name="Sanchez-Ramirez S."/>
            <person name="Szollosi G.J."/>
            <person name="Szarkandi J.G."/>
            <person name="Papp V."/>
            <person name="Albert L."/>
            <person name="Andreopoulos W."/>
            <person name="Angelini C."/>
            <person name="Antonin V."/>
            <person name="Barry K.W."/>
            <person name="Bougher N.L."/>
            <person name="Buchanan P."/>
            <person name="Buyck B."/>
            <person name="Bense V."/>
            <person name="Catcheside P."/>
            <person name="Chovatia M."/>
            <person name="Cooper J."/>
            <person name="Damon W."/>
            <person name="Desjardin D."/>
            <person name="Finy P."/>
            <person name="Geml J."/>
            <person name="Haridas S."/>
            <person name="Hughes K."/>
            <person name="Justo A."/>
            <person name="Karasinski D."/>
            <person name="Kautmanova I."/>
            <person name="Kiss B."/>
            <person name="Kocsube S."/>
            <person name="Kotiranta H."/>
            <person name="LaButti K.M."/>
            <person name="Lechner B.E."/>
            <person name="Liimatainen K."/>
            <person name="Lipzen A."/>
            <person name="Lukacs Z."/>
            <person name="Mihaltcheva S."/>
            <person name="Morgado L.N."/>
            <person name="Niskanen T."/>
            <person name="Noordeloos M.E."/>
            <person name="Ohm R.A."/>
            <person name="Ortiz-Santana B."/>
            <person name="Ovrebo C."/>
            <person name="Racz N."/>
            <person name="Riley R."/>
            <person name="Savchenko A."/>
            <person name="Shiryaev A."/>
            <person name="Soop K."/>
            <person name="Spirin V."/>
            <person name="Szebenyi C."/>
            <person name="Tomsovsky M."/>
            <person name="Tulloss R.E."/>
            <person name="Uehling J."/>
            <person name="Grigoriev I.V."/>
            <person name="Vagvolgyi C."/>
            <person name="Papp T."/>
            <person name="Martin F.M."/>
            <person name="Miettinen O."/>
            <person name="Hibbett D.S."/>
            <person name="Nagy L.G."/>
        </authorList>
    </citation>
    <scope>NUCLEOTIDE SEQUENCE [LARGE SCALE GENOMIC DNA]</scope>
    <source>
        <strain evidence="2 3">FP101781</strain>
    </source>
</reference>
<dbReference type="STRING" id="71717.A0A4Y7SUJ3"/>
<sequence length="855" mass="96566">MITSSSSTPTACHPIGLDYCDCLTAPDPVQQLLRERLFPATTVDPHTAASFRVLETFQMLSFTGKISAYEFLIAIMRRTDNTWNMVQGRGSSKDKHPDFMWIVHEWRILRMFKRFARGHDNLGVKNTKQGECALRCPACPLPGINMPKWENIPRKKRWLFALFLAIDANFRLRRKDVSSDERDPGLINGYAYIVAEQAYKAYLARFANKPQQVDESTCSNYDAIKSANVRGGPGIAASGMGTVLCRHDFHRPTSSGDLLKGERYNSMDYFFLSSLSSPLPQIINVLYDIACQWEINLPIRCNSPEYDFQVLKGDHGYQLAFFVPKFHLPAHRGPCVHTHSFNLRPGVGRTDREQPERGWAWSNRLAAFTMEMGPGNRPDTIDDANGDRNWQQTVEQAHNLSSRANVACAERNISKQAFREFAGGATPKDRAEWTNMAREWEADISNENPYKNDLIVSSPDKVKALLQKEDDAALIANVKGIVHRNMSMSSFIMHGVEIGQAQARHEAEVSRLSPGAGSAERTRLFQRGIALHVRIKNWVAVQAHFAPGAAALRQGVSPVSNDSNSNSNEVTPWSIALCLPSDPGALDLYDTRAKRYEFIYHISEAETALSDLRGAILFDRHMARSRDEHSLGSGTTLVTRSIQIIQDVRKRISDHVDRYRKARERLVVLWGALSESELDDMNDYEDWAERLEPLKDDDIRGPTALDDEVLGEGFKILTWIWTVRGTGSDPTAVAKAGLWRVEFCRARARAHRWQEECLLLAEEMRRSERYLLHRTGEWDQEASDWAVTLTTPVSADLPTSQIRAIRDTRVTTAGKVAYAHRQAAIWTRLHARAVELHGDYVAQLQSDTELIECDS</sequence>
<name>A0A4Y7SUJ3_COPMI</name>
<comment type="caution">
    <text evidence="2">The sequence shown here is derived from an EMBL/GenBank/DDBJ whole genome shotgun (WGS) entry which is preliminary data.</text>
</comment>
<evidence type="ECO:0000313" key="2">
    <source>
        <dbReference type="EMBL" id="TEB25274.1"/>
    </source>
</evidence>
<dbReference type="Pfam" id="PF18803">
    <property type="entry name" value="CxC2"/>
    <property type="match status" value="1"/>
</dbReference>
<dbReference type="EMBL" id="QPFP01000058">
    <property type="protein sequence ID" value="TEB25274.1"/>
    <property type="molecule type" value="Genomic_DNA"/>
</dbReference>
<evidence type="ECO:0000259" key="1">
    <source>
        <dbReference type="Pfam" id="PF18803"/>
    </source>
</evidence>
<dbReference type="InterPro" id="IPR040521">
    <property type="entry name" value="KDZ"/>
</dbReference>
<dbReference type="OrthoDB" id="3257338at2759"/>
<dbReference type="Proteomes" id="UP000298030">
    <property type="component" value="Unassembled WGS sequence"/>
</dbReference>
<accession>A0A4Y7SUJ3</accession>
<protein>
    <recommendedName>
        <fullName evidence="1">CxC2-like cysteine cluster KDZ transposase-associated domain-containing protein</fullName>
    </recommendedName>
</protein>
<dbReference type="Pfam" id="PF18758">
    <property type="entry name" value="KDZ"/>
    <property type="match status" value="1"/>
</dbReference>
<dbReference type="AlphaFoldDB" id="A0A4Y7SUJ3"/>
<dbReference type="InterPro" id="IPR041457">
    <property type="entry name" value="CxC2_KDZ-assoc"/>
</dbReference>
<dbReference type="PANTHER" id="PTHR33096:SF1">
    <property type="entry name" value="CXC1-LIKE CYSTEINE CLUSTER ASSOCIATED WITH KDZ TRANSPOSASES DOMAIN-CONTAINING PROTEIN"/>
    <property type="match status" value="1"/>
</dbReference>